<proteinExistence type="predicted"/>
<evidence type="ECO:0000313" key="2">
    <source>
        <dbReference type="EMBL" id="KAK3101965.1"/>
    </source>
</evidence>
<dbReference type="AlphaFoldDB" id="A0AA88YBK1"/>
<accession>A0AA88YBK1</accession>
<reference evidence="2" key="1">
    <citation type="submission" date="2019-08" db="EMBL/GenBank/DDBJ databases">
        <title>The improved chromosome-level genome for the pearl oyster Pinctada fucata martensii using PacBio sequencing and Hi-C.</title>
        <authorList>
            <person name="Zheng Z."/>
        </authorList>
    </citation>
    <scope>NUCLEOTIDE SEQUENCE</scope>
    <source>
        <strain evidence="2">ZZ-2019</strain>
        <tissue evidence="2">Adductor muscle</tissue>
    </source>
</reference>
<protein>
    <submittedName>
        <fullName evidence="2">Uncharacterized protein</fullName>
    </submittedName>
</protein>
<gene>
    <name evidence="2" type="ORF">FSP39_007687</name>
</gene>
<organism evidence="2 3">
    <name type="scientific">Pinctada imbricata</name>
    <name type="common">Atlantic pearl-oyster</name>
    <name type="synonym">Pinctada martensii</name>
    <dbReference type="NCBI Taxonomy" id="66713"/>
    <lineage>
        <taxon>Eukaryota</taxon>
        <taxon>Metazoa</taxon>
        <taxon>Spiralia</taxon>
        <taxon>Lophotrochozoa</taxon>
        <taxon>Mollusca</taxon>
        <taxon>Bivalvia</taxon>
        <taxon>Autobranchia</taxon>
        <taxon>Pteriomorphia</taxon>
        <taxon>Pterioida</taxon>
        <taxon>Pterioidea</taxon>
        <taxon>Pteriidae</taxon>
        <taxon>Pinctada</taxon>
    </lineage>
</organism>
<feature type="region of interest" description="Disordered" evidence="1">
    <location>
        <begin position="166"/>
        <end position="192"/>
    </location>
</feature>
<dbReference type="EMBL" id="VSWD01000005">
    <property type="protein sequence ID" value="KAK3101965.1"/>
    <property type="molecule type" value="Genomic_DNA"/>
</dbReference>
<name>A0AA88YBK1_PINIB</name>
<comment type="caution">
    <text evidence="2">The sequence shown here is derived from an EMBL/GenBank/DDBJ whole genome shotgun (WGS) entry which is preliminary data.</text>
</comment>
<keyword evidence="3" id="KW-1185">Reference proteome</keyword>
<evidence type="ECO:0000256" key="1">
    <source>
        <dbReference type="SAM" id="MobiDB-lite"/>
    </source>
</evidence>
<evidence type="ECO:0000313" key="3">
    <source>
        <dbReference type="Proteomes" id="UP001186944"/>
    </source>
</evidence>
<sequence length="342" mass="38325">MTFAVCEINGGLIDNVYSYSGRSIEIKNSVDRLVYRKSDLSHVNVYSSHSNSLARAETHSKNILNAYEKIKTQTSKDTILSIALAEHLFSELASGYSYSIDARAQGKGEIKTCKCGCNKEVAYDATGVGHHMVWHGYVDVLFHGNNSPMGAAKVVIDPLSDPGGDYGPTSAKRLKTEDEDCPGMSSREGSSRNKNWNQALAQTIVFALAQHQRHPNVKSFIPNILISQKEFYIIMYDPVNDVLINSGAIRLWKNHSPTSLNLYAVITLWMVIHYKLFCKSGEILENIHEVKAGFFDGIVEEKKDYYNQLVIGVANFETVDEHYCGHRHGDCEDFEHVRLKVN</sequence>
<dbReference type="Proteomes" id="UP001186944">
    <property type="component" value="Unassembled WGS sequence"/>
</dbReference>